<dbReference type="CDD" id="cd02197">
    <property type="entry name" value="HypE"/>
    <property type="match status" value="1"/>
</dbReference>
<evidence type="ECO:0000313" key="6">
    <source>
        <dbReference type="Proteomes" id="UP001501251"/>
    </source>
</evidence>
<feature type="region of interest" description="Disordered" evidence="2">
    <location>
        <begin position="1"/>
        <end position="69"/>
    </location>
</feature>
<dbReference type="InterPro" id="IPR036676">
    <property type="entry name" value="PurM-like_C_sf"/>
</dbReference>
<sequence length="425" mass="44633">MNGGTGGTGRAEEHGVREMDPPRSRGGERQVPGFEHISDLEEAVRRHEHVSDLEETRGHGPDEEARGRERQVLDRIERVRRRGARVREDRITLAHGAGGRATHTLIEAVFLESFRNPMLETLEDGAVADGLAFTTDAFVVTPLFFPGGDIGDLAVNGTVNDLAMCGARPRYLSAGFILEEGFPVADLRRVTASMAEAARRAGVWIVTGDTKVVERGKADGCYITTSGVGTLDRPVRLSAASARPGDAVIVSGPIGEHGITVMLARGELDIEADLCSDTAPLNALVDVLLDACGGGEGGDGGAVRCLRDATRGGVATIVNEIAEASRVAVVLDEDAVPVRPAVRGACELLGIDPLYVACEGRMVAVVAGDSAEAALAALRSHPLGSDAAIIGRINDDPPGLVLLRTSFGGTRIVDLLVGDPLPRIC</sequence>
<dbReference type="Pfam" id="PF02769">
    <property type="entry name" value="AIRS_C"/>
    <property type="match status" value="1"/>
</dbReference>
<dbReference type="Gene3D" id="3.30.1330.10">
    <property type="entry name" value="PurM-like, N-terminal domain"/>
    <property type="match status" value="1"/>
</dbReference>
<evidence type="ECO:0000259" key="4">
    <source>
        <dbReference type="Pfam" id="PF02769"/>
    </source>
</evidence>
<dbReference type="Proteomes" id="UP001501251">
    <property type="component" value="Unassembled WGS sequence"/>
</dbReference>
<dbReference type="SUPFAM" id="SSF56042">
    <property type="entry name" value="PurM C-terminal domain-like"/>
    <property type="match status" value="1"/>
</dbReference>
<dbReference type="NCBIfam" id="TIGR02124">
    <property type="entry name" value="hypE"/>
    <property type="match status" value="1"/>
</dbReference>
<dbReference type="InterPro" id="IPR036921">
    <property type="entry name" value="PurM-like_N_sf"/>
</dbReference>
<feature type="domain" description="PurM-like C-terminal" evidence="4">
    <location>
        <begin position="243"/>
        <end position="397"/>
    </location>
</feature>
<evidence type="ECO:0000256" key="2">
    <source>
        <dbReference type="SAM" id="MobiDB-lite"/>
    </source>
</evidence>
<dbReference type="SUPFAM" id="SSF55326">
    <property type="entry name" value="PurM N-terminal domain-like"/>
    <property type="match status" value="1"/>
</dbReference>
<dbReference type="InterPro" id="IPR016188">
    <property type="entry name" value="PurM-like_N"/>
</dbReference>
<dbReference type="Pfam" id="PF00586">
    <property type="entry name" value="AIRS"/>
    <property type="match status" value="1"/>
</dbReference>
<gene>
    <name evidence="5" type="primary">hypE</name>
    <name evidence="5" type="ORF">GCM10022252_76680</name>
</gene>
<feature type="domain" description="PurM-like N-terminal" evidence="3">
    <location>
        <begin position="124"/>
        <end position="230"/>
    </location>
</feature>
<dbReference type="InterPro" id="IPR011854">
    <property type="entry name" value="HypE"/>
</dbReference>
<feature type="compositionally biased region" description="Basic and acidic residues" evidence="2">
    <location>
        <begin position="36"/>
        <end position="69"/>
    </location>
</feature>
<evidence type="ECO:0000259" key="3">
    <source>
        <dbReference type="Pfam" id="PF00586"/>
    </source>
</evidence>
<dbReference type="PANTHER" id="PTHR30303">
    <property type="entry name" value="HYDROGENASE ISOENZYMES FORMATION PROTEIN HYPE"/>
    <property type="match status" value="1"/>
</dbReference>
<dbReference type="Gene3D" id="3.90.650.10">
    <property type="entry name" value="PurM-like C-terminal domain"/>
    <property type="match status" value="1"/>
</dbReference>
<organism evidence="5 6">
    <name type="scientific">Streptosporangium oxazolinicum</name>
    <dbReference type="NCBI Taxonomy" id="909287"/>
    <lineage>
        <taxon>Bacteria</taxon>
        <taxon>Bacillati</taxon>
        <taxon>Actinomycetota</taxon>
        <taxon>Actinomycetes</taxon>
        <taxon>Streptosporangiales</taxon>
        <taxon>Streptosporangiaceae</taxon>
        <taxon>Streptosporangium</taxon>
    </lineage>
</organism>
<evidence type="ECO:0000256" key="1">
    <source>
        <dbReference type="ARBA" id="ARBA00006243"/>
    </source>
</evidence>
<proteinExistence type="inferred from homology"/>
<comment type="caution">
    <text evidence="5">The sequence shown here is derived from an EMBL/GenBank/DDBJ whole genome shotgun (WGS) entry which is preliminary data.</text>
</comment>
<dbReference type="EMBL" id="BAABAQ010000021">
    <property type="protein sequence ID" value="GAA4209772.1"/>
    <property type="molecule type" value="Genomic_DNA"/>
</dbReference>
<keyword evidence="6" id="KW-1185">Reference proteome</keyword>
<comment type="similarity">
    <text evidence="1">Belongs to the HypE family.</text>
</comment>
<evidence type="ECO:0000313" key="5">
    <source>
        <dbReference type="EMBL" id="GAA4209772.1"/>
    </source>
</evidence>
<dbReference type="InterPro" id="IPR010918">
    <property type="entry name" value="PurM-like_C_dom"/>
</dbReference>
<feature type="compositionally biased region" description="Basic and acidic residues" evidence="2">
    <location>
        <begin position="10"/>
        <end position="28"/>
    </location>
</feature>
<dbReference type="PANTHER" id="PTHR30303:SF0">
    <property type="entry name" value="CARBAMOYL DEHYDRATASE HYPE"/>
    <property type="match status" value="1"/>
</dbReference>
<protein>
    <submittedName>
        <fullName evidence="5">Hydrogenase expression/formation protein HypE</fullName>
    </submittedName>
</protein>
<dbReference type="RefSeq" id="WP_344923256.1">
    <property type="nucleotide sequence ID" value="NZ_BAABAQ010000021.1"/>
</dbReference>
<name>A0ABP8BLN0_9ACTN</name>
<accession>A0ABP8BLN0</accession>
<reference evidence="6" key="1">
    <citation type="journal article" date="2019" name="Int. J. Syst. Evol. Microbiol.">
        <title>The Global Catalogue of Microorganisms (GCM) 10K type strain sequencing project: providing services to taxonomists for standard genome sequencing and annotation.</title>
        <authorList>
            <consortium name="The Broad Institute Genomics Platform"/>
            <consortium name="The Broad Institute Genome Sequencing Center for Infectious Disease"/>
            <person name="Wu L."/>
            <person name="Ma J."/>
        </authorList>
    </citation>
    <scope>NUCLEOTIDE SEQUENCE [LARGE SCALE GENOMIC DNA]</scope>
    <source>
        <strain evidence="6">JCM 17388</strain>
    </source>
</reference>